<proteinExistence type="inferred from homology"/>
<dbReference type="GO" id="GO:0048699">
    <property type="term" value="P:generation of neurons"/>
    <property type="evidence" value="ECO:0007669"/>
    <property type="project" value="UniProtKB-ARBA"/>
</dbReference>
<dbReference type="InterPro" id="IPR036390">
    <property type="entry name" value="WH_DNA-bd_sf"/>
</dbReference>
<evidence type="ECO:0000256" key="4">
    <source>
        <dbReference type="ARBA" id="ARBA00022473"/>
    </source>
</evidence>
<dbReference type="EMBL" id="WVUK01000050">
    <property type="protein sequence ID" value="KAF7495097.1"/>
    <property type="molecule type" value="Genomic_DNA"/>
</dbReference>
<protein>
    <submittedName>
        <fullName evidence="13">Segment polarity protein dishevelled -like protein DVL-2</fullName>
    </submittedName>
</protein>
<reference evidence="15" key="1">
    <citation type="journal article" date="2020" name="PLoS Negl. Trop. Dis.">
        <title>High-quality nuclear genome for Sarcoptes scabiei-A critical resource for a neglected parasite.</title>
        <authorList>
            <person name="Korhonen P.K."/>
            <person name="Gasser R.B."/>
            <person name="Ma G."/>
            <person name="Wang T."/>
            <person name="Stroehlein A.J."/>
            <person name="Young N.D."/>
            <person name="Ang C.S."/>
            <person name="Fernando D.D."/>
            <person name="Lu H.C."/>
            <person name="Taylor S."/>
            <person name="Reynolds S.L."/>
            <person name="Mofiz E."/>
            <person name="Najaraj S.H."/>
            <person name="Gowda H."/>
            <person name="Madugundu A."/>
            <person name="Renuse S."/>
            <person name="Holt D."/>
            <person name="Pandey A."/>
            <person name="Papenfuss A.T."/>
            <person name="Fischer K."/>
        </authorList>
    </citation>
    <scope>NUCLEOTIDE SEQUENCE [LARGE SCALE GENOMIC DNA]</scope>
</reference>
<dbReference type="PANTHER" id="PTHR10878">
    <property type="entry name" value="SEGMENT POLARITY PROTEIN DISHEVELLED"/>
    <property type="match status" value="1"/>
</dbReference>
<dbReference type="GO" id="GO:0048598">
    <property type="term" value="P:embryonic morphogenesis"/>
    <property type="evidence" value="ECO:0007669"/>
    <property type="project" value="UniProtKB-ARBA"/>
</dbReference>
<name>A0A834RGF3_SARSC</name>
<keyword evidence="5" id="KW-0963">Cytoplasm</keyword>
<dbReference type="InterPro" id="IPR001158">
    <property type="entry name" value="DIX"/>
</dbReference>
<dbReference type="InterPro" id="IPR036034">
    <property type="entry name" value="PDZ_sf"/>
</dbReference>
<dbReference type="InterPro" id="IPR000591">
    <property type="entry name" value="DEP_dom"/>
</dbReference>
<evidence type="ECO:0000259" key="12">
    <source>
        <dbReference type="PROSITE" id="PS50841"/>
    </source>
</evidence>
<dbReference type="FunFam" id="2.40.240.130:FF:000001">
    <property type="entry name" value="Segment polarity protein dishevelled homolog DVL-1"/>
    <property type="match status" value="1"/>
</dbReference>
<evidence type="ECO:0000259" key="10">
    <source>
        <dbReference type="PROSITE" id="PS50106"/>
    </source>
</evidence>
<comment type="similarity">
    <text evidence="3">Belongs to the DSH family.</text>
</comment>
<feature type="compositionally biased region" description="Polar residues" evidence="9">
    <location>
        <begin position="253"/>
        <end position="269"/>
    </location>
</feature>
<accession>A0A834RGF3</accession>
<evidence type="ECO:0000313" key="13">
    <source>
        <dbReference type="EMBL" id="KAF7495097.1"/>
    </source>
</evidence>
<dbReference type="GO" id="GO:0016020">
    <property type="term" value="C:membrane"/>
    <property type="evidence" value="ECO:0007669"/>
    <property type="project" value="UniProtKB-SubCell"/>
</dbReference>
<dbReference type="InterPro" id="IPR003351">
    <property type="entry name" value="Dishevelled_protein_dom"/>
</dbReference>
<dbReference type="Gene3D" id="1.10.10.10">
    <property type="entry name" value="Winged helix-like DNA-binding domain superfamily/Winged helix DNA-binding domain"/>
    <property type="match status" value="1"/>
</dbReference>
<dbReference type="OrthoDB" id="10031689at2759"/>
<dbReference type="GO" id="GO:0000132">
    <property type="term" value="P:establishment of mitotic spindle orientation"/>
    <property type="evidence" value="ECO:0007669"/>
    <property type="project" value="UniProtKB-ARBA"/>
</dbReference>
<dbReference type="EnsemblMetazoa" id="SSS_2688s_mrna">
    <property type="protein sequence ID" value="KAF7495097.1"/>
    <property type="gene ID" value="SSS_2688"/>
</dbReference>
<dbReference type="InterPro" id="IPR001478">
    <property type="entry name" value="PDZ"/>
</dbReference>
<dbReference type="Pfam" id="PF00610">
    <property type="entry name" value="DEP"/>
    <property type="match status" value="1"/>
</dbReference>
<evidence type="ECO:0000256" key="5">
    <source>
        <dbReference type="ARBA" id="ARBA00022490"/>
    </source>
</evidence>
<feature type="domain" description="PDZ" evidence="10">
    <location>
        <begin position="347"/>
        <end position="420"/>
    </location>
</feature>
<dbReference type="CDD" id="cd04438">
    <property type="entry name" value="DEP_dishevelled"/>
    <property type="match status" value="1"/>
</dbReference>
<reference evidence="13" key="2">
    <citation type="submission" date="2020-01" db="EMBL/GenBank/DDBJ databases">
        <authorList>
            <person name="Korhonen P.K.K."/>
            <person name="Guangxu M.G."/>
            <person name="Wang T.W."/>
            <person name="Stroehlein A.J.S."/>
            <person name="Young N.D."/>
            <person name="Ang C.-S.A."/>
            <person name="Fernando D.W.F."/>
            <person name="Lu H.L."/>
            <person name="Taylor S.T."/>
            <person name="Ehtesham M.E.M."/>
            <person name="Najaraj S.H.N."/>
            <person name="Harsha G.H.G."/>
            <person name="Madugundu A.M."/>
            <person name="Renuse S.R."/>
            <person name="Holt D.H."/>
            <person name="Pandey A.P."/>
            <person name="Papenfuss A.P."/>
            <person name="Gasser R.B.G."/>
            <person name="Fischer K.F."/>
        </authorList>
    </citation>
    <scope>NUCLEOTIDE SEQUENCE</scope>
    <source>
        <strain evidence="13">SSS_KF_BRIS2020</strain>
    </source>
</reference>
<dbReference type="SUPFAM" id="SSF46785">
    <property type="entry name" value="Winged helix' DNA-binding domain"/>
    <property type="match status" value="1"/>
</dbReference>
<feature type="region of interest" description="Disordered" evidence="9">
    <location>
        <begin position="816"/>
        <end position="844"/>
    </location>
</feature>
<feature type="domain" description="DEP" evidence="11">
    <location>
        <begin position="579"/>
        <end position="654"/>
    </location>
</feature>
<feature type="compositionally biased region" description="Polar residues" evidence="9">
    <location>
        <begin position="825"/>
        <end position="844"/>
    </location>
</feature>
<gene>
    <name evidence="13" type="ORF">SSS_2688</name>
</gene>
<feature type="compositionally biased region" description="Acidic residues" evidence="9">
    <location>
        <begin position="270"/>
        <end position="284"/>
    </location>
</feature>
<keyword evidence="4" id="KW-0217">Developmental protein</keyword>
<dbReference type="InterPro" id="IPR029071">
    <property type="entry name" value="Ubiquitin-like_domsf"/>
</dbReference>
<feature type="region of interest" description="Disordered" evidence="9">
    <location>
        <begin position="222"/>
        <end position="284"/>
    </location>
</feature>
<keyword evidence="7" id="KW-0472">Membrane</keyword>
<dbReference type="PROSITE" id="PS50841">
    <property type="entry name" value="DIX"/>
    <property type="match status" value="1"/>
</dbReference>
<reference evidence="14" key="3">
    <citation type="submission" date="2022-06" db="UniProtKB">
        <authorList>
            <consortium name="EnsemblMetazoa"/>
        </authorList>
    </citation>
    <scope>IDENTIFICATION</scope>
</reference>
<dbReference type="SMART" id="SM00021">
    <property type="entry name" value="DAX"/>
    <property type="match status" value="1"/>
</dbReference>
<evidence type="ECO:0000313" key="14">
    <source>
        <dbReference type="EnsemblMetazoa" id="KAF7495097.1"/>
    </source>
</evidence>
<dbReference type="Gene3D" id="2.30.42.10">
    <property type="match status" value="1"/>
</dbReference>
<dbReference type="FunFam" id="1.10.10.10:FF:000400">
    <property type="entry name" value="DiSHevelled related"/>
    <property type="match status" value="1"/>
</dbReference>
<evidence type="ECO:0000313" key="15">
    <source>
        <dbReference type="Proteomes" id="UP000070412"/>
    </source>
</evidence>
<feature type="compositionally biased region" description="Polar residues" evidence="9">
    <location>
        <begin position="1"/>
        <end position="59"/>
    </location>
</feature>
<organism evidence="13">
    <name type="scientific">Sarcoptes scabiei</name>
    <name type="common">Itch mite</name>
    <name type="synonym">Acarus scabiei</name>
    <dbReference type="NCBI Taxonomy" id="52283"/>
    <lineage>
        <taxon>Eukaryota</taxon>
        <taxon>Metazoa</taxon>
        <taxon>Ecdysozoa</taxon>
        <taxon>Arthropoda</taxon>
        <taxon>Chelicerata</taxon>
        <taxon>Arachnida</taxon>
        <taxon>Acari</taxon>
        <taxon>Acariformes</taxon>
        <taxon>Sarcoptiformes</taxon>
        <taxon>Astigmata</taxon>
        <taxon>Psoroptidia</taxon>
        <taxon>Sarcoptoidea</taxon>
        <taxon>Sarcoptidae</taxon>
        <taxon>Sarcoptinae</taxon>
        <taxon>Sarcoptes</taxon>
    </lineage>
</organism>
<feature type="domain" description="DIX" evidence="12">
    <location>
        <begin position="70"/>
        <end position="153"/>
    </location>
</feature>
<evidence type="ECO:0000256" key="8">
    <source>
        <dbReference type="PROSITE-ProRule" id="PRU00069"/>
    </source>
</evidence>
<dbReference type="SUPFAM" id="SSF50156">
    <property type="entry name" value="PDZ domain-like"/>
    <property type="match status" value="1"/>
</dbReference>
<dbReference type="FunFam" id="2.30.42.10:FF:000203">
    <property type="entry name" value="DiSHevelled related"/>
    <property type="match status" value="1"/>
</dbReference>
<dbReference type="GO" id="GO:0003002">
    <property type="term" value="P:regionalization"/>
    <property type="evidence" value="ECO:0007669"/>
    <property type="project" value="UniProtKB-ARBA"/>
</dbReference>
<dbReference type="PANTHER" id="PTHR10878:SF25">
    <property type="entry name" value="SEGMENT POLARITY PROTEIN DISHEVELLED"/>
    <property type="match status" value="1"/>
</dbReference>
<dbReference type="InterPro" id="IPR038207">
    <property type="entry name" value="DIX_dom_sf"/>
</dbReference>
<dbReference type="Pfam" id="PF00778">
    <property type="entry name" value="DIX"/>
    <property type="match status" value="1"/>
</dbReference>
<dbReference type="GO" id="GO:0005109">
    <property type="term" value="F:frizzled binding"/>
    <property type="evidence" value="ECO:0007669"/>
    <property type="project" value="TreeGrafter"/>
</dbReference>
<evidence type="ECO:0000256" key="7">
    <source>
        <dbReference type="ARBA" id="ARBA00023136"/>
    </source>
</evidence>
<dbReference type="GO" id="GO:0016477">
    <property type="term" value="P:cell migration"/>
    <property type="evidence" value="ECO:0007669"/>
    <property type="project" value="UniProtKB-ARBA"/>
</dbReference>
<dbReference type="GO" id="GO:0005829">
    <property type="term" value="C:cytosol"/>
    <property type="evidence" value="ECO:0007669"/>
    <property type="project" value="TreeGrafter"/>
</dbReference>
<feature type="region of interest" description="Disordered" evidence="9">
    <location>
        <begin position="1"/>
        <end position="62"/>
    </location>
</feature>
<feature type="compositionally biased region" description="Basic residues" evidence="9">
    <location>
        <begin position="223"/>
        <end position="249"/>
    </location>
</feature>
<dbReference type="Pfam" id="PF02377">
    <property type="entry name" value="Dishevelled"/>
    <property type="match status" value="2"/>
</dbReference>
<dbReference type="GO" id="GO:0048468">
    <property type="term" value="P:cell development"/>
    <property type="evidence" value="ECO:0007669"/>
    <property type="project" value="UniProtKB-ARBA"/>
</dbReference>
<dbReference type="PROSITE" id="PS50186">
    <property type="entry name" value="DEP"/>
    <property type="match status" value="1"/>
</dbReference>
<dbReference type="Gene3D" id="2.40.240.130">
    <property type="match status" value="1"/>
</dbReference>
<dbReference type="GO" id="GO:0009887">
    <property type="term" value="P:animal organ morphogenesis"/>
    <property type="evidence" value="ECO:0007669"/>
    <property type="project" value="UniProtKB-ARBA"/>
</dbReference>
<sequence>MNSLLPQTNVESMSSSFPQNDHGPQQSSDTASNCFQDQQSPTNQSAPVANQNGTSSTAMKINPIGPLACTNETRIVYHVDDEETPYLVKLSIPHAQIKLRDFKSAISLPRLHYKFFFKSYDKEVGVVKEEIFDDNALLPIFKDRVVAWLVSTEGSVVSDSTNSQCPTEIVSNGRVLNRSNERNCLIGADSSTYPNNSTEHCRQTITTETESRLSSYIGANHSNQRRPYGHKNHHSRHNNRFYHHHHHNHNQNYADSSVMTSDMESTSFVDSEDDDNDFLDTGVDDDNDYDDYTSRISTTTEETSVSRQYHCRNRKLRSKNYFNRNRMSRTSSLSSITESSMSLNLIQVTLNLDTVNYLGISLVGQTSKKGDGGIFVHSILKGGAVALDGRIEQGDMILQVNDVNLENLTNDEAVEVIREAVKKPGPIKLLIAKCWNPHPKGHFTIPRSEPVRPIDPGAWVAHTEAARAKFTNPDNFSLNFSNNGSFVPLSQEQDRSLYPQNSFMPFMHSNNSYPMSNTVNTIDSNNLLPGSPLRSSFKSGHDNSQQLPVAINQSLTPMVTTTLTNESDLETIAYAMASPNSGLDVRDRMWLKITIPNAFIGSDVVDWLYSSVPGLHDRKDAKKLASKLLKENHICHTINLKSSFSEKCYYIFSDRLQQINSSNEIRDYNIVSQSAPNPKLLSNLGSDLSDKFSNVLSLKNDQFECPSTNQNQPNFVSVNAENNIFSKGKSRTPFMYLWDEQSEIRNYGLFGPNPACDTNQRNDGTLNSNRSCGDRTLDQFQSDEQTSQLSGQSIIYNGQFPLTGNQGIQSQNLPNNIPTTTNTIKSSGSNGSSATKNSKSLKNGCQNTLNHHYEDLQINANTGNLVPSSTIVNSDTVHLMQNSGGNSLFPSNFRSSGSNDNSFEAIDLSLTKKNSIDNQLNLDELQHQGILCRSSSNSATKATVLMRNSIKKVLGKS</sequence>
<evidence type="ECO:0000256" key="3">
    <source>
        <dbReference type="ARBA" id="ARBA00008735"/>
    </source>
</evidence>
<dbReference type="GO" id="GO:0005938">
    <property type="term" value="C:cell cortex"/>
    <property type="evidence" value="ECO:0007669"/>
    <property type="project" value="UniProtKB-ARBA"/>
</dbReference>
<dbReference type="InterPro" id="IPR008339">
    <property type="entry name" value="Dishevelled_fam"/>
</dbReference>
<dbReference type="PROSITE" id="PS50106">
    <property type="entry name" value="PDZ"/>
    <property type="match status" value="1"/>
</dbReference>
<dbReference type="GO" id="GO:0048646">
    <property type="term" value="P:anatomical structure formation involved in morphogenesis"/>
    <property type="evidence" value="ECO:0007669"/>
    <property type="project" value="UniProtKB-ARBA"/>
</dbReference>
<dbReference type="AlphaFoldDB" id="A0A834RGF3"/>
<evidence type="ECO:0000256" key="6">
    <source>
        <dbReference type="ARBA" id="ARBA00022687"/>
    </source>
</evidence>
<dbReference type="GO" id="GO:0035591">
    <property type="term" value="F:signaling adaptor activity"/>
    <property type="evidence" value="ECO:0007669"/>
    <property type="project" value="UniProtKB-ARBA"/>
</dbReference>
<comment type="subcellular location">
    <subcellularLocation>
        <location evidence="2">Cytoplasm</location>
    </subcellularLocation>
    <subcellularLocation>
        <location evidence="1">Membrane</location>
    </subcellularLocation>
</comment>
<evidence type="ECO:0000256" key="1">
    <source>
        <dbReference type="ARBA" id="ARBA00004370"/>
    </source>
</evidence>
<dbReference type="PRINTS" id="PR01760">
    <property type="entry name" value="DISHEVELLED"/>
</dbReference>
<dbReference type="GO" id="GO:0035556">
    <property type="term" value="P:intracellular signal transduction"/>
    <property type="evidence" value="ECO:0007669"/>
    <property type="project" value="InterPro"/>
</dbReference>
<keyword evidence="15" id="KW-1185">Reference proteome</keyword>
<dbReference type="SUPFAM" id="SSF54236">
    <property type="entry name" value="Ubiquitin-like"/>
    <property type="match status" value="1"/>
</dbReference>
<dbReference type="SMART" id="SM00049">
    <property type="entry name" value="DEP"/>
    <property type="match status" value="1"/>
</dbReference>
<dbReference type="InterPro" id="IPR036388">
    <property type="entry name" value="WH-like_DNA-bd_sf"/>
</dbReference>
<keyword evidence="6 8" id="KW-0879">Wnt signaling pathway</keyword>
<evidence type="ECO:0000259" key="11">
    <source>
        <dbReference type="PROSITE" id="PS50186"/>
    </source>
</evidence>
<evidence type="ECO:0000256" key="2">
    <source>
        <dbReference type="ARBA" id="ARBA00004496"/>
    </source>
</evidence>
<evidence type="ECO:0000256" key="9">
    <source>
        <dbReference type="SAM" id="MobiDB-lite"/>
    </source>
</evidence>
<dbReference type="SMART" id="SM00228">
    <property type="entry name" value="PDZ"/>
    <property type="match status" value="1"/>
</dbReference>
<dbReference type="InterPro" id="IPR015506">
    <property type="entry name" value="Dsh/Dvl-rel"/>
</dbReference>
<dbReference type="Proteomes" id="UP000070412">
    <property type="component" value="Unassembled WGS sequence"/>
</dbReference>
<dbReference type="Pfam" id="PF00595">
    <property type="entry name" value="PDZ"/>
    <property type="match status" value="1"/>
</dbReference>
<dbReference type="GO" id="GO:0060070">
    <property type="term" value="P:canonical Wnt signaling pathway"/>
    <property type="evidence" value="ECO:0007669"/>
    <property type="project" value="TreeGrafter"/>
</dbReference>
<dbReference type="GO" id="GO:0048730">
    <property type="term" value="P:epidermis morphogenesis"/>
    <property type="evidence" value="ECO:0007669"/>
    <property type="project" value="UniProtKB-ARBA"/>
</dbReference>
<dbReference type="CDD" id="cd06717">
    <property type="entry name" value="PDZ_Dishevelled-like"/>
    <property type="match status" value="1"/>
</dbReference>